<feature type="domain" description="CFEM" evidence="18">
    <location>
        <begin position="1"/>
        <end position="113"/>
    </location>
</feature>
<evidence type="ECO:0000256" key="12">
    <source>
        <dbReference type="ARBA" id="ARBA00023288"/>
    </source>
</evidence>
<evidence type="ECO:0000256" key="11">
    <source>
        <dbReference type="ARBA" id="ARBA00023157"/>
    </source>
</evidence>
<comment type="caution">
    <text evidence="19">The sequence shown here is derived from an EMBL/GenBank/DDBJ whole genome shotgun (WGS) entry which is preliminary data.</text>
</comment>
<reference evidence="19" key="1">
    <citation type="journal article" date="2021" name="Nat. Commun.">
        <title>Genetic determinants of endophytism in the Arabidopsis root mycobiome.</title>
        <authorList>
            <person name="Mesny F."/>
            <person name="Miyauchi S."/>
            <person name="Thiergart T."/>
            <person name="Pickel B."/>
            <person name="Atanasova L."/>
            <person name="Karlsson M."/>
            <person name="Huettel B."/>
            <person name="Barry K.W."/>
            <person name="Haridas S."/>
            <person name="Chen C."/>
            <person name="Bauer D."/>
            <person name="Andreopoulos W."/>
            <person name="Pangilinan J."/>
            <person name="LaButti K."/>
            <person name="Riley R."/>
            <person name="Lipzen A."/>
            <person name="Clum A."/>
            <person name="Drula E."/>
            <person name="Henrissat B."/>
            <person name="Kohler A."/>
            <person name="Grigoriev I.V."/>
            <person name="Martin F.M."/>
            <person name="Hacquard S."/>
        </authorList>
    </citation>
    <scope>NUCLEOTIDE SEQUENCE</scope>
    <source>
        <strain evidence="19">FSSC 5 MPI-SDFR-AT-0091</strain>
    </source>
</reference>
<dbReference type="OrthoDB" id="2496787at2759"/>
<evidence type="ECO:0000256" key="16">
    <source>
        <dbReference type="SAM" id="Phobius"/>
    </source>
</evidence>
<dbReference type="InterPro" id="IPR008427">
    <property type="entry name" value="Extracellular_membr_CFEM_dom"/>
</dbReference>
<feature type="signal peptide" evidence="17">
    <location>
        <begin position="1"/>
        <end position="19"/>
    </location>
</feature>
<evidence type="ECO:0000256" key="2">
    <source>
        <dbReference type="ARBA" id="ARBA00004589"/>
    </source>
</evidence>
<evidence type="ECO:0000256" key="15">
    <source>
        <dbReference type="SAM" id="MobiDB-lite"/>
    </source>
</evidence>
<evidence type="ECO:0000256" key="14">
    <source>
        <dbReference type="PROSITE-ProRule" id="PRU01356"/>
    </source>
</evidence>
<evidence type="ECO:0000256" key="5">
    <source>
        <dbReference type="ARBA" id="ARBA00022525"/>
    </source>
</evidence>
<keyword evidence="6" id="KW-0325">Glycoprotein</keyword>
<keyword evidence="12" id="KW-0449">Lipoprotein</keyword>
<protein>
    <recommendedName>
        <fullName evidence="18">CFEM domain-containing protein</fullName>
    </recommendedName>
</protein>
<dbReference type="GO" id="GO:0005576">
    <property type="term" value="C:extracellular region"/>
    <property type="evidence" value="ECO:0007669"/>
    <property type="project" value="UniProtKB-SubCell"/>
</dbReference>
<dbReference type="Proteomes" id="UP000736672">
    <property type="component" value="Unassembled WGS sequence"/>
</dbReference>
<sequence>MNFLPTLLVGLFVIFPAWCHNTTELPGLPDCAQECFATGISNSTCGFDVQCLCADEAFKEHVHACVEQSCFPVDAFATMNATSTACNAPIRDRRRGFDILTITLIVVTSIVVGLRFFERLRNGSRFNADDYAIIFCLAVDIANSVVCIHGLSPNGLGKDAWVVGPGKITGFLRSLYVGQALYAAEVFAVKPCVLLFYLRIFPGVLIRRLIWGTLVFSVVGGVVFVVLALAQCQPVSYYWQGWDGRREGHCLGINKLAWAIAAVSIALDFWMLGLPLSQLIRLQMHWKRKVAVASMFCVGTFVTVVSILRLRFLITFGNSPNPTWDGYPTCYWSIIELNVAICCACMPDLRLLLLRVFPRAGGSSASRLTGGQSQSFASRKNKSKDKVPPDHLDHNLEGLYTPNSISVYRSKVSVDRSSTMELVDIGSRTAGEKINPI</sequence>
<organism evidence="19 20">
    <name type="scientific">Fusarium solani</name>
    <name type="common">Filamentous fungus</name>
    <dbReference type="NCBI Taxonomy" id="169388"/>
    <lineage>
        <taxon>Eukaryota</taxon>
        <taxon>Fungi</taxon>
        <taxon>Dikarya</taxon>
        <taxon>Ascomycota</taxon>
        <taxon>Pezizomycotina</taxon>
        <taxon>Sordariomycetes</taxon>
        <taxon>Hypocreomycetidae</taxon>
        <taxon>Hypocreales</taxon>
        <taxon>Nectriaceae</taxon>
        <taxon>Fusarium</taxon>
        <taxon>Fusarium solani species complex</taxon>
    </lineage>
</organism>
<feature type="binding site" description="axial binding residue" evidence="14">
    <location>
        <position position="48"/>
    </location>
    <ligand>
        <name>heme</name>
        <dbReference type="ChEBI" id="CHEBI:30413"/>
    </ligand>
    <ligandPart>
        <name>Fe</name>
        <dbReference type="ChEBI" id="CHEBI:18248"/>
    </ligandPart>
</feature>
<dbReference type="PROSITE" id="PS52012">
    <property type="entry name" value="CFEM"/>
    <property type="match status" value="1"/>
</dbReference>
<evidence type="ECO:0000313" key="20">
    <source>
        <dbReference type="Proteomes" id="UP000736672"/>
    </source>
</evidence>
<evidence type="ECO:0000256" key="13">
    <source>
        <dbReference type="ARBA" id="ARBA00038359"/>
    </source>
</evidence>
<keyword evidence="8 17" id="KW-0732">Signal</keyword>
<dbReference type="Pfam" id="PF05730">
    <property type="entry name" value="CFEM"/>
    <property type="match status" value="1"/>
</dbReference>
<feature type="transmembrane region" description="Helical" evidence="16">
    <location>
        <begin position="290"/>
        <end position="311"/>
    </location>
</feature>
<feature type="transmembrane region" description="Helical" evidence="16">
    <location>
        <begin position="171"/>
        <end position="197"/>
    </location>
</feature>
<dbReference type="PANTHER" id="PTHR33048">
    <property type="entry name" value="PTH11-LIKE INTEGRAL MEMBRANE PROTEIN (AFU_ORTHOLOGUE AFUA_5G11245)"/>
    <property type="match status" value="1"/>
</dbReference>
<keyword evidence="14" id="KW-0479">Metal-binding</keyword>
<feature type="transmembrane region" description="Helical" evidence="16">
    <location>
        <begin position="99"/>
        <end position="117"/>
    </location>
</feature>
<evidence type="ECO:0000256" key="17">
    <source>
        <dbReference type="SAM" id="SignalP"/>
    </source>
</evidence>
<dbReference type="PANTHER" id="PTHR33048:SF143">
    <property type="entry name" value="EXTRACELLULAR MEMBRANE PROTEIN CFEM DOMAIN-CONTAINING PROTEIN-RELATED"/>
    <property type="match status" value="1"/>
</dbReference>
<dbReference type="InterPro" id="IPR052337">
    <property type="entry name" value="SAT4-like"/>
</dbReference>
<keyword evidence="11 14" id="KW-1015">Disulfide bond</keyword>
<feature type="disulfide bond" evidence="14">
    <location>
        <begin position="53"/>
        <end position="86"/>
    </location>
</feature>
<gene>
    <name evidence="19" type="ORF">B0J15DRAFT_599833</name>
</gene>
<comment type="caution">
    <text evidence="14">Lacks conserved residue(s) required for the propagation of feature annotation.</text>
</comment>
<keyword evidence="14" id="KW-0408">Iron</keyword>
<evidence type="ECO:0000256" key="4">
    <source>
        <dbReference type="ARBA" id="ARBA00010031"/>
    </source>
</evidence>
<keyword evidence="20" id="KW-1185">Reference proteome</keyword>
<proteinExistence type="inferred from homology"/>
<feature type="region of interest" description="Disordered" evidence="15">
    <location>
        <begin position="362"/>
        <end position="397"/>
    </location>
</feature>
<evidence type="ECO:0000256" key="9">
    <source>
        <dbReference type="ARBA" id="ARBA00022989"/>
    </source>
</evidence>
<evidence type="ECO:0000256" key="10">
    <source>
        <dbReference type="ARBA" id="ARBA00023136"/>
    </source>
</evidence>
<comment type="similarity">
    <text evidence="13">Belongs to the SAT4 family.</text>
</comment>
<accession>A0A9P9G0D6</accession>
<feature type="transmembrane region" description="Helical" evidence="16">
    <location>
        <begin position="331"/>
        <end position="353"/>
    </location>
</feature>
<comment type="subcellular location">
    <subcellularLocation>
        <location evidence="2">Membrane</location>
        <topology evidence="2">Lipid-anchor</topology>
        <topology evidence="2">GPI-anchor</topology>
    </subcellularLocation>
    <subcellularLocation>
        <location evidence="1">Membrane</location>
        <topology evidence="1">Multi-pass membrane protein</topology>
    </subcellularLocation>
    <subcellularLocation>
        <location evidence="3">Secreted</location>
    </subcellularLocation>
</comment>
<feature type="transmembrane region" description="Helical" evidence="16">
    <location>
        <begin position="209"/>
        <end position="230"/>
    </location>
</feature>
<evidence type="ECO:0000256" key="6">
    <source>
        <dbReference type="ARBA" id="ARBA00022622"/>
    </source>
</evidence>
<feature type="compositionally biased region" description="Polar residues" evidence="15">
    <location>
        <begin position="363"/>
        <end position="378"/>
    </location>
</feature>
<keyword evidence="14" id="KW-0349">Heme</keyword>
<feature type="chain" id="PRO_5040453283" description="CFEM domain-containing protein" evidence="17">
    <location>
        <begin position="20"/>
        <end position="437"/>
    </location>
</feature>
<evidence type="ECO:0000256" key="1">
    <source>
        <dbReference type="ARBA" id="ARBA00004141"/>
    </source>
</evidence>
<dbReference type="AlphaFoldDB" id="A0A9P9G0D6"/>
<dbReference type="EMBL" id="JAGTJS010000043">
    <property type="protein sequence ID" value="KAH7228620.1"/>
    <property type="molecule type" value="Genomic_DNA"/>
</dbReference>
<dbReference type="Pfam" id="PF20684">
    <property type="entry name" value="Fung_rhodopsin"/>
    <property type="match status" value="1"/>
</dbReference>
<dbReference type="GO" id="GO:0098552">
    <property type="term" value="C:side of membrane"/>
    <property type="evidence" value="ECO:0007669"/>
    <property type="project" value="UniProtKB-KW"/>
</dbReference>
<keyword evidence="6" id="KW-0336">GPI-anchor</keyword>
<dbReference type="InterPro" id="IPR049326">
    <property type="entry name" value="Rhodopsin_dom_fungi"/>
</dbReference>
<keyword evidence="9 16" id="KW-1133">Transmembrane helix</keyword>
<dbReference type="SMART" id="SM00747">
    <property type="entry name" value="CFEM"/>
    <property type="match status" value="1"/>
</dbReference>
<feature type="compositionally biased region" description="Basic and acidic residues" evidence="15">
    <location>
        <begin position="384"/>
        <end position="396"/>
    </location>
</feature>
<evidence type="ECO:0000256" key="8">
    <source>
        <dbReference type="ARBA" id="ARBA00022729"/>
    </source>
</evidence>
<feature type="transmembrane region" description="Helical" evidence="16">
    <location>
        <begin position="129"/>
        <end position="151"/>
    </location>
</feature>
<evidence type="ECO:0000259" key="18">
    <source>
        <dbReference type="PROSITE" id="PS52012"/>
    </source>
</evidence>
<keyword evidence="5" id="KW-0964">Secreted</keyword>
<dbReference type="GO" id="GO:0046872">
    <property type="term" value="F:metal ion binding"/>
    <property type="evidence" value="ECO:0007669"/>
    <property type="project" value="UniProtKB-UniRule"/>
</dbReference>
<evidence type="ECO:0000256" key="3">
    <source>
        <dbReference type="ARBA" id="ARBA00004613"/>
    </source>
</evidence>
<evidence type="ECO:0000256" key="7">
    <source>
        <dbReference type="ARBA" id="ARBA00022692"/>
    </source>
</evidence>
<keyword evidence="7 16" id="KW-0812">Transmembrane</keyword>
<keyword evidence="10 16" id="KW-0472">Membrane</keyword>
<comment type="similarity">
    <text evidence="4">Belongs to the RBT5 family.</text>
</comment>
<evidence type="ECO:0000313" key="19">
    <source>
        <dbReference type="EMBL" id="KAH7228620.1"/>
    </source>
</evidence>
<name>A0A9P9G0D6_FUSSL</name>
<feature type="transmembrane region" description="Helical" evidence="16">
    <location>
        <begin position="256"/>
        <end position="278"/>
    </location>
</feature>